<dbReference type="RefSeq" id="WP_047390654.1">
    <property type="nucleotide sequence ID" value="NZ_FOQE01000014.1"/>
</dbReference>
<accession>A0A1I3C674</accession>
<dbReference type="Gene3D" id="1.10.3720.10">
    <property type="entry name" value="MetI-like"/>
    <property type="match status" value="1"/>
</dbReference>
<keyword evidence="10" id="KW-1185">Reference proteome</keyword>
<dbReference type="EMBL" id="FOQE01000014">
    <property type="protein sequence ID" value="SFH70032.1"/>
    <property type="molecule type" value="Genomic_DNA"/>
</dbReference>
<evidence type="ECO:0000256" key="3">
    <source>
        <dbReference type="ARBA" id="ARBA00022475"/>
    </source>
</evidence>
<comment type="similarity">
    <text evidence="7">Belongs to the binding-protein-dependent transport system permease family.</text>
</comment>
<dbReference type="InterPro" id="IPR000515">
    <property type="entry name" value="MetI-like"/>
</dbReference>
<evidence type="ECO:0000256" key="2">
    <source>
        <dbReference type="ARBA" id="ARBA00022448"/>
    </source>
</evidence>
<keyword evidence="5 7" id="KW-1133">Transmembrane helix</keyword>
<feature type="transmembrane region" description="Helical" evidence="7">
    <location>
        <begin position="12"/>
        <end position="34"/>
    </location>
</feature>
<dbReference type="InterPro" id="IPR050901">
    <property type="entry name" value="BP-dep_ABC_trans_perm"/>
</dbReference>
<dbReference type="GO" id="GO:0005886">
    <property type="term" value="C:plasma membrane"/>
    <property type="evidence" value="ECO:0007669"/>
    <property type="project" value="UniProtKB-SubCell"/>
</dbReference>
<keyword evidence="6 7" id="KW-0472">Membrane</keyword>
<evidence type="ECO:0000256" key="5">
    <source>
        <dbReference type="ARBA" id="ARBA00022989"/>
    </source>
</evidence>
<dbReference type="PANTHER" id="PTHR32243:SF18">
    <property type="entry name" value="INNER MEMBRANE ABC TRANSPORTER PERMEASE PROTEIN YCJP"/>
    <property type="match status" value="1"/>
</dbReference>
<dbReference type="SUPFAM" id="SSF161098">
    <property type="entry name" value="MetI-like"/>
    <property type="match status" value="1"/>
</dbReference>
<sequence>MKNKKTSSALAYIVLTLIAIIFVIPLLWVFVASFDANATQVLKMPEHFTLTNYQEVITDRGNQQAFLNGLFLSGGQTILVVLFSLLAAYPLSRFPLKNKQKLLMTILFMTSLPITAVMVPVYQLFTFFNLTDSLVGTLLFLTASSLPFGIWMMKNFMDGVPIELEESAWIDGASKLSTLYKVIVPLMKSGMYTVAIFTFIGSWGNFFVPYILLSSPKKLPASVTLFQFFGQYGYAAYGQLAAYSVLYMLPTFILYYFSQNHMSKGFNMGGAAKG</sequence>
<dbReference type="Pfam" id="PF00528">
    <property type="entry name" value="BPD_transp_1"/>
    <property type="match status" value="1"/>
</dbReference>
<feature type="transmembrane region" description="Helical" evidence="7">
    <location>
        <begin position="191"/>
        <end position="212"/>
    </location>
</feature>
<dbReference type="PANTHER" id="PTHR32243">
    <property type="entry name" value="MALTOSE TRANSPORT SYSTEM PERMEASE-RELATED"/>
    <property type="match status" value="1"/>
</dbReference>
<evidence type="ECO:0000256" key="6">
    <source>
        <dbReference type="ARBA" id="ARBA00023136"/>
    </source>
</evidence>
<dbReference type="GO" id="GO:0055085">
    <property type="term" value="P:transmembrane transport"/>
    <property type="evidence" value="ECO:0007669"/>
    <property type="project" value="InterPro"/>
</dbReference>
<dbReference type="Proteomes" id="UP000198668">
    <property type="component" value="Unassembled WGS sequence"/>
</dbReference>
<protein>
    <submittedName>
        <fullName evidence="9">Carbohydrate ABC transporter membrane protein 2, CUT1 family</fullName>
    </submittedName>
</protein>
<feature type="transmembrane region" description="Helical" evidence="7">
    <location>
        <begin position="232"/>
        <end position="257"/>
    </location>
</feature>
<evidence type="ECO:0000313" key="10">
    <source>
        <dbReference type="Proteomes" id="UP000198668"/>
    </source>
</evidence>
<evidence type="ECO:0000259" key="8">
    <source>
        <dbReference type="PROSITE" id="PS50928"/>
    </source>
</evidence>
<gene>
    <name evidence="9" type="ORF">SAMN04489868_11415</name>
</gene>
<comment type="subcellular location">
    <subcellularLocation>
        <location evidence="1 7">Cell membrane</location>
        <topology evidence="1 7">Multi-pass membrane protein</topology>
    </subcellularLocation>
</comment>
<name>A0A1I3C674_9LACT</name>
<feature type="transmembrane region" description="Helical" evidence="7">
    <location>
        <begin position="134"/>
        <end position="153"/>
    </location>
</feature>
<reference evidence="9 10" key="1">
    <citation type="submission" date="2016-10" db="EMBL/GenBank/DDBJ databases">
        <authorList>
            <person name="de Groot N.N."/>
        </authorList>
    </citation>
    <scope>NUCLEOTIDE SEQUENCE [LARGE SCALE GENOMIC DNA]</scope>
    <source>
        <strain evidence="9 10">DSM 27630</strain>
    </source>
</reference>
<organism evidence="9 10">
    <name type="scientific">Pisciglobus halotolerans</name>
    <dbReference type="NCBI Taxonomy" id="745365"/>
    <lineage>
        <taxon>Bacteria</taxon>
        <taxon>Bacillati</taxon>
        <taxon>Bacillota</taxon>
        <taxon>Bacilli</taxon>
        <taxon>Lactobacillales</taxon>
        <taxon>Carnobacteriaceae</taxon>
    </lineage>
</organism>
<keyword evidence="3" id="KW-1003">Cell membrane</keyword>
<dbReference type="PROSITE" id="PS50928">
    <property type="entry name" value="ABC_TM1"/>
    <property type="match status" value="1"/>
</dbReference>
<evidence type="ECO:0000256" key="7">
    <source>
        <dbReference type="RuleBase" id="RU363032"/>
    </source>
</evidence>
<evidence type="ECO:0000313" key="9">
    <source>
        <dbReference type="EMBL" id="SFH70032.1"/>
    </source>
</evidence>
<dbReference type="AlphaFoldDB" id="A0A1I3C674"/>
<keyword evidence="4 7" id="KW-0812">Transmembrane</keyword>
<dbReference type="InterPro" id="IPR035906">
    <property type="entry name" value="MetI-like_sf"/>
</dbReference>
<feature type="transmembrane region" description="Helical" evidence="7">
    <location>
        <begin position="70"/>
        <end position="90"/>
    </location>
</feature>
<feature type="domain" description="ABC transmembrane type-1" evidence="8">
    <location>
        <begin position="66"/>
        <end position="258"/>
    </location>
</feature>
<evidence type="ECO:0000256" key="1">
    <source>
        <dbReference type="ARBA" id="ARBA00004651"/>
    </source>
</evidence>
<dbReference type="CDD" id="cd06261">
    <property type="entry name" value="TM_PBP2"/>
    <property type="match status" value="1"/>
</dbReference>
<evidence type="ECO:0000256" key="4">
    <source>
        <dbReference type="ARBA" id="ARBA00022692"/>
    </source>
</evidence>
<keyword evidence="2 7" id="KW-0813">Transport</keyword>
<feature type="transmembrane region" description="Helical" evidence="7">
    <location>
        <begin position="102"/>
        <end position="122"/>
    </location>
</feature>
<proteinExistence type="inferred from homology"/>
<dbReference type="OrthoDB" id="9810086at2"/>